<keyword evidence="10" id="KW-1185">Reference proteome</keyword>
<evidence type="ECO:0000256" key="4">
    <source>
        <dbReference type="PIRSR" id="PIRSR000429-1"/>
    </source>
</evidence>
<dbReference type="EC" id="2.3.1.9" evidence="9"/>
<dbReference type="InterPro" id="IPR020613">
    <property type="entry name" value="Thiolase_CS"/>
</dbReference>
<dbReference type="PROSITE" id="PS00099">
    <property type="entry name" value="THIOLASE_3"/>
    <property type="match status" value="1"/>
</dbReference>
<dbReference type="PROSITE" id="PS00737">
    <property type="entry name" value="THIOLASE_2"/>
    <property type="match status" value="1"/>
</dbReference>
<dbReference type="EMBL" id="JACHJH010000007">
    <property type="protein sequence ID" value="MBB4895347.1"/>
    <property type="molecule type" value="Genomic_DNA"/>
</dbReference>
<evidence type="ECO:0000256" key="5">
    <source>
        <dbReference type="RuleBase" id="RU003557"/>
    </source>
</evidence>
<dbReference type="Pfam" id="PF02803">
    <property type="entry name" value="Thiolase_C"/>
    <property type="match status" value="1"/>
</dbReference>
<dbReference type="Proteomes" id="UP000556084">
    <property type="component" value="Unassembled WGS sequence"/>
</dbReference>
<feature type="active site" description="Acyl-thioester intermediate" evidence="4">
    <location>
        <position position="104"/>
    </location>
</feature>
<accession>A0A7W7LS66</accession>
<keyword evidence="2 5" id="KW-0808">Transferase</keyword>
<dbReference type="AlphaFoldDB" id="A0A7W7LS66"/>
<feature type="domain" description="Thiolase C-terminal" evidence="8">
    <location>
        <begin position="293"/>
        <end position="414"/>
    </location>
</feature>
<dbReference type="Pfam" id="PF00108">
    <property type="entry name" value="Thiolase_N"/>
    <property type="match status" value="1"/>
</dbReference>
<feature type="region of interest" description="Disordered" evidence="6">
    <location>
        <begin position="17"/>
        <end position="36"/>
    </location>
</feature>
<comment type="caution">
    <text evidence="9">The sequence shown here is derived from an EMBL/GenBank/DDBJ whole genome shotgun (WGS) entry which is preliminary data.</text>
</comment>
<dbReference type="PIRSF" id="PIRSF000429">
    <property type="entry name" value="Ac-CoA_Ac_transf"/>
    <property type="match status" value="1"/>
</dbReference>
<feature type="active site" description="Proton acceptor" evidence="4">
    <location>
        <position position="371"/>
    </location>
</feature>
<evidence type="ECO:0000256" key="1">
    <source>
        <dbReference type="ARBA" id="ARBA00010982"/>
    </source>
</evidence>
<dbReference type="CDD" id="cd00751">
    <property type="entry name" value="thiolase"/>
    <property type="match status" value="1"/>
</dbReference>
<dbReference type="InterPro" id="IPR020616">
    <property type="entry name" value="Thiolase_N"/>
</dbReference>
<evidence type="ECO:0000259" key="8">
    <source>
        <dbReference type="Pfam" id="PF02803"/>
    </source>
</evidence>
<keyword evidence="3 5" id="KW-0012">Acyltransferase</keyword>
<dbReference type="InterPro" id="IPR002155">
    <property type="entry name" value="Thiolase"/>
</dbReference>
<dbReference type="GO" id="GO:0003985">
    <property type="term" value="F:acetyl-CoA C-acetyltransferase activity"/>
    <property type="evidence" value="ECO:0007669"/>
    <property type="project" value="UniProtKB-EC"/>
</dbReference>
<evidence type="ECO:0000256" key="2">
    <source>
        <dbReference type="ARBA" id="ARBA00022679"/>
    </source>
</evidence>
<evidence type="ECO:0000259" key="7">
    <source>
        <dbReference type="Pfam" id="PF00108"/>
    </source>
</evidence>
<comment type="similarity">
    <text evidence="1 5">Belongs to the thiolase-like superfamily. Thiolase family.</text>
</comment>
<dbReference type="NCBIfam" id="NF006090">
    <property type="entry name" value="PRK08242.1"/>
    <property type="match status" value="1"/>
</dbReference>
<gene>
    <name evidence="9" type="ORF">FHS39_004425</name>
</gene>
<dbReference type="InterPro" id="IPR020617">
    <property type="entry name" value="Thiolase_C"/>
</dbReference>
<dbReference type="RefSeq" id="WP_184351151.1">
    <property type="nucleotide sequence ID" value="NZ_JACHJH010000007.1"/>
</dbReference>
<protein>
    <submittedName>
        <fullName evidence="9">Acetyl-CoA C-acetyltransferase</fullName>
        <ecNumber evidence="9">2.3.1.9</ecNumber>
    </submittedName>
</protein>
<dbReference type="PANTHER" id="PTHR43365">
    <property type="entry name" value="BLR7806 PROTEIN"/>
    <property type="match status" value="1"/>
</dbReference>
<proteinExistence type="inferred from homology"/>
<dbReference type="NCBIfam" id="TIGR01930">
    <property type="entry name" value="AcCoA-C-Actrans"/>
    <property type="match status" value="1"/>
</dbReference>
<dbReference type="SUPFAM" id="SSF53901">
    <property type="entry name" value="Thiolase-like"/>
    <property type="match status" value="2"/>
</dbReference>
<feature type="domain" description="Thiolase N-terminal" evidence="7">
    <location>
        <begin position="29"/>
        <end position="239"/>
    </location>
</feature>
<dbReference type="InterPro" id="IPR016039">
    <property type="entry name" value="Thiolase-like"/>
</dbReference>
<dbReference type="InterPro" id="IPR020610">
    <property type="entry name" value="Thiolase_AS"/>
</dbReference>
<name>A0A7W7LS66_9ACTN</name>
<dbReference type="PANTHER" id="PTHR43365:SF1">
    <property type="entry name" value="ACETYL-COA C-ACYLTRANSFERASE"/>
    <property type="match status" value="1"/>
</dbReference>
<evidence type="ECO:0000256" key="3">
    <source>
        <dbReference type="ARBA" id="ARBA00023315"/>
    </source>
</evidence>
<organism evidence="9 10">
    <name type="scientific">Streptomyces olivoverticillatus</name>
    <dbReference type="NCBI Taxonomy" id="66427"/>
    <lineage>
        <taxon>Bacteria</taxon>
        <taxon>Bacillati</taxon>
        <taxon>Actinomycetota</taxon>
        <taxon>Actinomycetes</taxon>
        <taxon>Kitasatosporales</taxon>
        <taxon>Streptomycetaceae</taxon>
        <taxon>Streptomyces</taxon>
    </lineage>
</organism>
<evidence type="ECO:0000256" key="6">
    <source>
        <dbReference type="SAM" id="MobiDB-lite"/>
    </source>
</evidence>
<sequence>MSTEAYVYEAIRTPRGRGKARGHLPGRQGSGGGALHGTKPVDLVVGLIHEVRRRFPDLDPAAVDDIVLGVVSPVGDQGSDIARIAAIAAGLPDTVAGVQENRFCASGLEAVNLAAAKVRSGWEDLVLAGGVESMSRVPMASDGGAWFADPMTNFDVNFVPQGIGADLIATLGGFTRHDVDTFAARSQELAAAAWKDGRFDRSVVPVRDRNGLVVLDRDEHLRPGTTAESLGALKPSFAGIGEQGGFDAVALQQYHWVEKIDHVHHAGNSSGIVDGAALALIGSREVGERYGLRPRARIVSAAVSGSDPTIMLTGPAPATRKALAKAGLDIGDIDLIEINEAFAAVVLRFAQDMGIGLDRINVNGGAIALGHPLGATGAMLLGTVVDELERRGGRYGLITLCVGGGMGIATVVERMTPSAG</sequence>
<dbReference type="Gene3D" id="3.40.47.10">
    <property type="match status" value="2"/>
</dbReference>
<feature type="active site" description="Proton acceptor" evidence="4">
    <location>
        <position position="401"/>
    </location>
</feature>
<evidence type="ECO:0000313" key="9">
    <source>
        <dbReference type="EMBL" id="MBB4895347.1"/>
    </source>
</evidence>
<evidence type="ECO:0000313" key="10">
    <source>
        <dbReference type="Proteomes" id="UP000556084"/>
    </source>
</evidence>
<reference evidence="9 10" key="1">
    <citation type="submission" date="2020-08" db="EMBL/GenBank/DDBJ databases">
        <title>Genomic Encyclopedia of Type Strains, Phase III (KMG-III): the genomes of soil and plant-associated and newly described type strains.</title>
        <authorList>
            <person name="Whitman W."/>
        </authorList>
    </citation>
    <scope>NUCLEOTIDE SEQUENCE [LARGE SCALE GENOMIC DNA]</scope>
    <source>
        <strain evidence="9 10">CECT 3266</strain>
    </source>
</reference>